<evidence type="ECO:0000256" key="3">
    <source>
        <dbReference type="ARBA" id="ARBA00022670"/>
    </source>
</evidence>
<dbReference type="CDD" id="cd00190">
    <property type="entry name" value="Tryp_SPc"/>
    <property type="match status" value="1"/>
</dbReference>
<comment type="subcellular location">
    <subcellularLocation>
        <location evidence="1">Secreted</location>
    </subcellularLocation>
</comment>
<keyword evidence="8" id="KW-0325">Glycoprotein</keyword>
<dbReference type="GO" id="GO:0006508">
    <property type="term" value="P:proteolysis"/>
    <property type="evidence" value="ECO:0007669"/>
    <property type="project" value="UniProtKB-KW"/>
</dbReference>
<dbReference type="InterPro" id="IPR033116">
    <property type="entry name" value="TRYPSIN_SER"/>
</dbReference>
<comment type="caution">
    <text evidence="10">The sequence shown here is derived from an EMBL/GenBank/DDBJ whole genome shotgun (WGS) entry which is preliminary data.</text>
</comment>
<dbReference type="PANTHER" id="PTHR24276">
    <property type="entry name" value="POLYSERASE-RELATED"/>
    <property type="match status" value="1"/>
</dbReference>
<evidence type="ECO:0000256" key="8">
    <source>
        <dbReference type="ARBA" id="ARBA00023180"/>
    </source>
</evidence>
<accession>A0A8T1V7U8</accession>
<keyword evidence="7" id="KW-1015">Disulfide bond</keyword>
<keyword evidence="3" id="KW-0645">Protease</keyword>
<gene>
    <name evidence="10" type="ORF">PHYPSEUDO_014199</name>
</gene>
<proteinExistence type="predicted"/>
<dbReference type="Pfam" id="PF00089">
    <property type="entry name" value="Trypsin"/>
    <property type="match status" value="1"/>
</dbReference>
<name>A0A8T1V7U8_9STRA</name>
<dbReference type="FunFam" id="2.40.10.10:FF:000036">
    <property type="entry name" value="Trypsin beta"/>
    <property type="match status" value="1"/>
</dbReference>
<dbReference type="PROSITE" id="PS50240">
    <property type="entry name" value="TRYPSIN_DOM"/>
    <property type="match status" value="1"/>
</dbReference>
<keyword evidence="2" id="KW-0964">Secreted</keyword>
<sequence>MYDVYVSLGTKNESGRGSKKSEQIRVVEAFCHPIFRMVDIVGMTHDVGVFKLEKPSKHQPARLPATDGSDNKPGTMATVLGWGMVNSDTSSQTLRVVDFGIITNEKCDETYNDATVVDDSVMCAGDGNGKDSCDGDSGGPLIANGTVVGIVSSGAVNCGELPGTYARVSYASDFIDEILNGGSVGNVTEVLTAGESIFDMFESGSLDTSQIQRQTSS</sequence>
<dbReference type="EMBL" id="JAGDFM010000790">
    <property type="protein sequence ID" value="KAG7376159.1"/>
    <property type="molecule type" value="Genomic_DNA"/>
</dbReference>
<keyword evidence="4" id="KW-0732">Signal</keyword>
<dbReference type="Proteomes" id="UP000694044">
    <property type="component" value="Unassembled WGS sequence"/>
</dbReference>
<feature type="domain" description="Peptidase S1" evidence="9">
    <location>
        <begin position="1"/>
        <end position="180"/>
    </location>
</feature>
<dbReference type="OrthoDB" id="122635at2759"/>
<dbReference type="InterPro" id="IPR001254">
    <property type="entry name" value="Trypsin_dom"/>
</dbReference>
<protein>
    <recommendedName>
        <fullName evidence="9">Peptidase S1 domain-containing protein</fullName>
    </recommendedName>
</protein>
<evidence type="ECO:0000259" key="9">
    <source>
        <dbReference type="PROSITE" id="PS50240"/>
    </source>
</evidence>
<evidence type="ECO:0000313" key="11">
    <source>
        <dbReference type="Proteomes" id="UP000694044"/>
    </source>
</evidence>
<dbReference type="InterPro" id="IPR050430">
    <property type="entry name" value="Peptidase_S1"/>
</dbReference>
<evidence type="ECO:0000256" key="4">
    <source>
        <dbReference type="ARBA" id="ARBA00022729"/>
    </source>
</evidence>
<dbReference type="GO" id="GO:0004252">
    <property type="term" value="F:serine-type endopeptidase activity"/>
    <property type="evidence" value="ECO:0007669"/>
    <property type="project" value="InterPro"/>
</dbReference>
<keyword evidence="6" id="KW-0720">Serine protease</keyword>
<dbReference type="PANTHER" id="PTHR24276:SF98">
    <property type="entry name" value="FI18310P1-RELATED"/>
    <property type="match status" value="1"/>
</dbReference>
<dbReference type="GO" id="GO:0005576">
    <property type="term" value="C:extracellular region"/>
    <property type="evidence" value="ECO:0007669"/>
    <property type="project" value="UniProtKB-SubCell"/>
</dbReference>
<organism evidence="10 11">
    <name type="scientific">Phytophthora pseudosyringae</name>
    <dbReference type="NCBI Taxonomy" id="221518"/>
    <lineage>
        <taxon>Eukaryota</taxon>
        <taxon>Sar</taxon>
        <taxon>Stramenopiles</taxon>
        <taxon>Oomycota</taxon>
        <taxon>Peronosporomycetes</taxon>
        <taxon>Peronosporales</taxon>
        <taxon>Peronosporaceae</taxon>
        <taxon>Phytophthora</taxon>
    </lineage>
</organism>
<dbReference type="AlphaFoldDB" id="A0A8T1V7U8"/>
<keyword evidence="5" id="KW-0378">Hydrolase</keyword>
<evidence type="ECO:0000256" key="2">
    <source>
        <dbReference type="ARBA" id="ARBA00022525"/>
    </source>
</evidence>
<evidence type="ECO:0000256" key="7">
    <source>
        <dbReference type="ARBA" id="ARBA00023157"/>
    </source>
</evidence>
<evidence type="ECO:0000313" key="10">
    <source>
        <dbReference type="EMBL" id="KAG7376159.1"/>
    </source>
</evidence>
<dbReference type="PROSITE" id="PS00135">
    <property type="entry name" value="TRYPSIN_SER"/>
    <property type="match status" value="1"/>
</dbReference>
<evidence type="ECO:0000256" key="6">
    <source>
        <dbReference type="ARBA" id="ARBA00022825"/>
    </source>
</evidence>
<evidence type="ECO:0000256" key="5">
    <source>
        <dbReference type="ARBA" id="ARBA00022801"/>
    </source>
</evidence>
<keyword evidence="11" id="KW-1185">Reference proteome</keyword>
<evidence type="ECO:0000256" key="1">
    <source>
        <dbReference type="ARBA" id="ARBA00004613"/>
    </source>
</evidence>
<reference evidence="10" key="1">
    <citation type="submission" date="2021-02" db="EMBL/GenBank/DDBJ databases">
        <authorList>
            <person name="Palmer J.M."/>
        </authorList>
    </citation>
    <scope>NUCLEOTIDE SEQUENCE</scope>
    <source>
        <strain evidence="10">SCRP734</strain>
    </source>
</reference>
<dbReference type="SMART" id="SM00020">
    <property type="entry name" value="Tryp_SPc"/>
    <property type="match status" value="1"/>
</dbReference>